<accession>A0A0P1E9Y7</accession>
<protein>
    <submittedName>
        <fullName evidence="3">Phenylhydantoinase</fullName>
    </submittedName>
</protein>
<feature type="signal peptide" evidence="1">
    <location>
        <begin position="1"/>
        <end position="26"/>
    </location>
</feature>
<dbReference type="InterPro" id="IPR032466">
    <property type="entry name" value="Metal_Hydrolase"/>
</dbReference>
<feature type="domain" description="Amidohydrolase-related" evidence="2">
    <location>
        <begin position="84"/>
        <end position="449"/>
    </location>
</feature>
<dbReference type="AlphaFoldDB" id="A0A0P1E9Y7"/>
<reference evidence="3 4" key="1">
    <citation type="submission" date="2015-09" db="EMBL/GenBank/DDBJ databases">
        <authorList>
            <consortium name="Swine Surveillance"/>
        </authorList>
    </citation>
    <scope>NUCLEOTIDE SEQUENCE [LARGE SCALE GENOMIC DNA]</scope>
    <source>
        <strain evidence="3 4">CECT 4292</strain>
    </source>
</reference>
<dbReference type="RefSeq" id="WP_158506876.1">
    <property type="nucleotide sequence ID" value="NZ_CYPU01000005.1"/>
</dbReference>
<dbReference type="SUPFAM" id="SSF51338">
    <property type="entry name" value="Composite domain of metallo-dependent hydrolases"/>
    <property type="match status" value="1"/>
</dbReference>
<dbReference type="PANTHER" id="PTHR43135">
    <property type="entry name" value="ALPHA-D-RIBOSE 1-METHYLPHOSPHONATE 5-TRIPHOSPHATE DIPHOSPHATASE"/>
    <property type="match status" value="1"/>
</dbReference>
<dbReference type="Proteomes" id="UP000050783">
    <property type="component" value="Unassembled WGS sequence"/>
</dbReference>
<evidence type="ECO:0000313" key="4">
    <source>
        <dbReference type="Proteomes" id="UP000050783"/>
    </source>
</evidence>
<dbReference type="GO" id="GO:0016810">
    <property type="term" value="F:hydrolase activity, acting on carbon-nitrogen (but not peptide) bonds"/>
    <property type="evidence" value="ECO:0007669"/>
    <property type="project" value="InterPro"/>
</dbReference>
<gene>
    <name evidence="3" type="ORF">RUA4292_00037</name>
</gene>
<dbReference type="InterPro" id="IPR051781">
    <property type="entry name" value="Metallo-dep_Hydrolase"/>
</dbReference>
<evidence type="ECO:0000313" key="3">
    <source>
        <dbReference type="EMBL" id="CUH45874.1"/>
    </source>
</evidence>
<dbReference type="InterPro" id="IPR011059">
    <property type="entry name" value="Metal-dep_hydrolase_composite"/>
</dbReference>
<proteinExistence type="predicted"/>
<dbReference type="Pfam" id="PF01979">
    <property type="entry name" value="Amidohydro_1"/>
    <property type="match status" value="1"/>
</dbReference>
<name>A0A0P1E9Y7_9RHOB</name>
<evidence type="ECO:0000256" key="1">
    <source>
        <dbReference type="SAM" id="SignalP"/>
    </source>
</evidence>
<dbReference type="SUPFAM" id="SSF51556">
    <property type="entry name" value="Metallo-dependent hydrolases"/>
    <property type="match status" value="1"/>
</dbReference>
<evidence type="ECO:0000259" key="2">
    <source>
        <dbReference type="Pfam" id="PF01979"/>
    </source>
</evidence>
<feature type="chain" id="PRO_5006061421" evidence="1">
    <location>
        <begin position="27"/>
        <end position="476"/>
    </location>
</feature>
<dbReference type="Gene3D" id="3.20.20.140">
    <property type="entry name" value="Metal-dependent hydrolases"/>
    <property type="match status" value="1"/>
</dbReference>
<sequence length="476" mass="51771">MSGLRMSLCSTAIVAAVLSFSTSAQAQDQEAPPILFTNINVFDGFNPDLIMNANVLVEGNVITQVSTDPIEIDGAFEVDGTGKTMTPGLVDMHTHIMFETPEGTNSYQDEWDFGGGGAMAAQAIRENYLMKGITTIRDIAGNSRGVARAVQRGLLIGPRVYTSGGVLSHTGGHGDWGDRNDLTASDYGEIVQNSFKVDSRDDVIKASRRNYRNGAHFTKLMAGGGVASRFDPLEISAATREEVEAAVEIAENYGTYVAVHAYHDTSYQRALDAGVRSFEHGFLVSEDIVKQMAAKGEEVVWSFQCYMSINSFGSYETMPDFFTHEQKLKGVAVGEGARNAAKMMLENDVFMTGGADMFGPGLSEIAKEDITCKVNEAGYPSAHVWKMHTGNAGKVLKWSGPLDPYPTYAIGTIAPDSYADILIWDGNPVENIDMILDESKLQLIMKDGRAYKNTLVDTDSIMYRPGSTRASITQYQ</sequence>
<dbReference type="EMBL" id="CYPU01000005">
    <property type="protein sequence ID" value="CUH45874.1"/>
    <property type="molecule type" value="Genomic_DNA"/>
</dbReference>
<organism evidence="3 4">
    <name type="scientific">Ruegeria atlantica</name>
    <dbReference type="NCBI Taxonomy" id="81569"/>
    <lineage>
        <taxon>Bacteria</taxon>
        <taxon>Pseudomonadati</taxon>
        <taxon>Pseudomonadota</taxon>
        <taxon>Alphaproteobacteria</taxon>
        <taxon>Rhodobacterales</taxon>
        <taxon>Roseobacteraceae</taxon>
        <taxon>Ruegeria</taxon>
    </lineage>
</organism>
<dbReference type="Gene3D" id="2.30.40.10">
    <property type="entry name" value="Urease, subunit C, domain 1"/>
    <property type="match status" value="1"/>
</dbReference>
<dbReference type="PANTHER" id="PTHR43135:SF3">
    <property type="entry name" value="ALPHA-D-RIBOSE 1-METHYLPHOSPHONATE 5-TRIPHOSPHATE DIPHOSPHATASE"/>
    <property type="match status" value="1"/>
</dbReference>
<dbReference type="InterPro" id="IPR006680">
    <property type="entry name" value="Amidohydro-rel"/>
</dbReference>
<dbReference type="GeneID" id="55491374"/>
<dbReference type="OrthoDB" id="9765769at2"/>
<keyword evidence="1" id="KW-0732">Signal</keyword>